<dbReference type="InterPro" id="IPR036457">
    <property type="entry name" value="PPM-type-like_dom_sf"/>
</dbReference>
<reference evidence="1 2" key="1">
    <citation type="submission" date="2016-02" db="EMBL/GenBank/DDBJ databases">
        <title>Paenibacillus sp. LPB0068, isolated from Crassostrea gigas.</title>
        <authorList>
            <person name="Shin S.-K."/>
            <person name="Yi H."/>
        </authorList>
    </citation>
    <scope>NUCLEOTIDE SEQUENCE [LARGE SCALE GENOMIC DNA]</scope>
    <source>
        <strain evidence="1 2">LPB0068</strain>
    </source>
</reference>
<dbReference type="RefSeq" id="WP_082865598.1">
    <property type="nucleotide sequence ID" value="NZ_CP017770.1"/>
</dbReference>
<keyword evidence="2" id="KW-1185">Reference proteome</keyword>
<dbReference type="OrthoDB" id="153070at2"/>
<organism evidence="1 2">
    <name type="scientific">Paenibacillus crassostreae</name>
    <dbReference type="NCBI Taxonomy" id="1763538"/>
    <lineage>
        <taxon>Bacteria</taxon>
        <taxon>Bacillati</taxon>
        <taxon>Bacillota</taxon>
        <taxon>Bacilli</taxon>
        <taxon>Bacillales</taxon>
        <taxon>Paenibacillaceae</taxon>
        <taxon>Paenibacillus</taxon>
    </lineage>
</organism>
<dbReference type="EMBL" id="LSFN01000005">
    <property type="protein sequence ID" value="OAB76637.1"/>
    <property type="molecule type" value="Genomic_DNA"/>
</dbReference>
<accession>A0A167FJY2</accession>
<dbReference type="SUPFAM" id="SSF81606">
    <property type="entry name" value="PP2C-like"/>
    <property type="match status" value="1"/>
</dbReference>
<sequence>MIKNPESIEEFRYISSQAKEQKLSAYQGILTCRYGYGRAMDKAKLGGIGRDFLGVYLEDDNCHFTLCKGIGQNMESGYISRYLGEMLMDWLDTTEDWSSLGFQSYLNSIPPMGGDQEISNQAMYICGRIELPTLERPVGRIWMAWQGDSRLKYWRDELEVSQYFKDTMIAEEWWSDSNKYLSGVPHVYQSRLEYGMPMRLQLYTDGLSDLDPISDILPNEQIQILFDAPHTGGLTDDAAFLELSW</sequence>
<name>A0A167FJY2_9BACL</name>
<comment type="caution">
    <text evidence="1">The sequence shown here is derived from an EMBL/GenBank/DDBJ whole genome shotgun (WGS) entry which is preliminary data.</text>
</comment>
<proteinExistence type="predicted"/>
<evidence type="ECO:0008006" key="3">
    <source>
        <dbReference type="Google" id="ProtNLM"/>
    </source>
</evidence>
<evidence type="ECO:0000313" key="2">
    <source>
        <dbReference type="Proteomes" id="UP000077134"/>
    </source>
</evidence>
<dbReference type="Proteomes" id="UP000077134">
    <property type="component" value="Unassembled WGS sequence"/>
</dbReference>
<evidence type="ECO:0000313" key="1">
    <source>
        <dbReference type="EMBL" id="OAB76637.1"/>
    </source>
</evidence>
<dbReference type="STRING" id="1763538.LPB68_20380"/>
<dbReference type="AlphaFoldDB" id="A0A167FJY2"/>
<protein>
    <recommendedName>
        <fullName evidence="3">PPM-type phosphatase domain-containing protein</fullName>
    </recommendedName>
</protein>
<gene>
    <name evidence="1" type="ORF">PNBC_04360</name>
</gene>